<dbReference type="Pfam" id="PF00196">
    <property type="entry name" value="GerE"/>
    <property type="match status" value="1"/>
</dbReference>
<feature type="domain" description="HTH luxR-type" evidence="4">
    <location>
        <begin position="141"/>
        <end position="206"/>
    </location>
</feature>
<dbReference type="OrthoDB" id="1013073at2"/>
<dbReference type="SMART" id="SM00448">
    <property type="entry name" value="REC"/>
    <property type="match status" value="1"/>
</dbReference>
<evidence type="ECO:0000256" key="1">
    <source>
        <dbReference type="ARBA" id="ARBA00022553"/>
    </source>
</evidence>
<dbReference type="InterPro" id="IPR000792">
    <property type="entry name" value="Tscrpt_reg_LuxR_C"/>
</dbReference>
<keyword evidence="7" id="KW-1185">Reference proteome</keyword>
<evidence type="ECO:0000256" key="3">
    <source>
        <dbReference type="PROSITE-ProRule" id="PRU00169"/>
    </source>
</evidence>
<dbReference type="InterPro" id="IPR001789">
    <property type="entry name" value="Sig_transdc_resp-reg_receiver"/>
</dbReference>
<dbReference type="SMART" id="SM00421">
    <property type="entry name" value="HTH_LUXR"/>
    <property type="match status" value="1"/>
</dbReference>
<dbReference type="InterPro" id="IPR058245">
    <property type="entry name" value="NreC/VraR/RcsB-like_REC"/>
</dbReference>
<gene>
    <name evidence="6" type="ORF">EDB95_2465</name>
</gene>
<evidence type="ECO:0000313" key="6">
    <source>
        <dbReference type="EMBL" id="TDX01430.1"/>
    </source>
</evidence>
<dbReference type="CDD" id="cd17535">
    <property type="entry name" value="REC_NarL-like"/>
    <property type="match status" value="1"/>
</dbReference>
<dbReference type="InterPro" id="IPR039420">
    <property type="entry name" value="WalR-like"/>
</dbReference>
<dbReference type="CDD" id="cd06170">
    <property type="entry name" value="LuxR_C_like"/>
    <property type="match status" value="1"/>
</dbReference>
<protein>
    <submittedName>
        <fullName evidence="6">LuxR family two component transcriptional regulator</fullName>
    </submittedName>
</protein>
<sequence>MRILIADDHAIVRKGLVSVLKEEFPSAEVEEVGDAETLFKLSLKGEWDLVISDLSMPGRSGLEIIAEIKQHFPKIPTLILSVHPEELYGPRVMRAGASGYLNKDAAPTELKKAIHWILQGRKYVSTRLADKLADDITCNNTKFPHELLSDRELNVMVMLASGESTGRIAELLSISHSTATNYRTKILQKMQLQSNTDLTRYCLEHGIL</sequence>
<feature type="modified residue" description="4-aspartylphosphate" evidence="3">
    <location>
        <position position="53"/>
    </location>
</feature>
<dbReference type="GO" id="GO:0006355">
    <property type="term" value="P:regulation of DNA-templated transcription"/>
    <property type="evidence" value="ECO:0007669"/>
    <property type="project" value="InterPro"/>
</dbReference>
<dbReference type="PANTHER" id="PTHR43214:SF43">
    <property type="entry name" value="TWO-COMPONENT RESPONSE REGULATOR"/>
    <property type="match status" value="1"/>
</dbReference>
<dbReference type="PANTHER" id="PTHR43214">
    <property type="entry name" value="TWO-COMPONENT RESPONSE REGULATOR"/>
    <property type="match status" value="1"/>
</dbReference>
<reference evidence="6 7" key="1">
    <citation type="submission" date="2019-03" db="EMBL/GenBank/DDBJ databases">
        <title>Genomic Encyclopedia of Type Strains, Phase IV (KMG-IV): sequencing the most valuable type-strain genomes for metagenomic binning, comparative biology and taxonomic classification.</title>
        <authorList>
            <person name="Goeker M."/>
        </authorList>
    </citation>
    <scope>NUCLEOTIDE SEQUENCE [LARGE SCALE GENOMIC DNA]</scope>
    <source>
        <strain evidence="6 7">DSM 100059</strain>
    </source>
</reference>
<dbReference type="SUPFAM" id="SSF52172">
    <property type="entry name" value="CheY-like"/>
    <property type="match status" value="1"/>
</dbReference>
<proteinExistence type="predicted"/>
<dbReference type="AlphaFoldDB" id="A0A4R8DT36"/>
<dbReference type="GO" id="GO:0003677">
    <property type="term" value="F:DNA binding"/>
    <property type="evidence" value="ECO:0007669"/>
    <property type="project" value="UniProtKB-KW"/>
</dbReference>
<dbReference type="Pfam" id="PF00072">
    <property type="entry name" value="Response_reg"/>
    <property type="match status" value="1"/>
</dbReference>
<dbReference type="Proteomes" id="UP000294498">
    <property type="component" value="Unassembled WGS sequence"/>
</dbReference>
<keyword evidence="2" id="KW-0238">DNA-binding</keyword>
<name>A0A4R8DT36_9BACT</name>
<accession>A0A4R8DT36</accession>
<dbReference type="SUPFAM" id="SSF46894">
    <property type="entry name" value="C-terminal effector domain of the bipartite response regulators"/>
    <property type="match status" value="1"/>
</dbReference>
<dbReference type="PROSITE" id="PS50110">
    <property type="entry name" value="RESPONSE_REGULATORY"/>
    <property type="match status" value="1"/>
</dbReference>
<dbReference type="PROSITE" id="PS50043">
    <property type="entry name" value="HTH_LUXR_2"/>
    <property type="match status" value="1"/>
</dbReference>
<evidence type="ECO:0000259" key="5">
    <source>
        <dbReference type="PROSITE" id="PS50110"/>
    </source>
</evidence>
<dbReference type="EMBL" id="SODV01000001">
    <property type="protein sequence ID" value="TDX01430.1"/>
    <property type="molecule type" value="Genomic_DNA"/>
</dbReference>
<organism evidence="6 7">
    <name type="scientific">Dinghuibacter silviterrae</name>
    <dbReference type="NCBI Taxonomy" id="1539049"/>
    <lineage>
        <taxon>Bacteria</taxon>
        <taxon>Pseudomonadati</taxon>
        <taxon>Bacteroidota</taxon>
        <taxon>Chitinophagia</taxon>
        <taxon>Chitinophagales</taxon>
        <taxon>Chitinophagaceae</taxon>
        <taxon>Dinghuibacter</taxon>
    </lineage>
</organism>
<dbReference type="RefSeq" id="WP_133993949.1">
    <property type="nucleotide sequence ID" value="NZ_SODV01000001.1"/>
</dbReference>
<keyword evidence="1 3" id="KW-0597">Phosphoprotein</keyword>
<evidence type="ECO:0000313" key="7">
    <source>
        <dbReference type="Proteomes" id="UP000294498"/>
    </source>
</evidence>
<comment type="caution">
    <text evidence="6">The sequence shown here is derived from an EMBL/GenBank/DDBJ whole genome shotgun (WGS) entry which is preliminary data.</text>
</comment>
<dbReference type="Gene3D" id="3.40.50.2300">
    <property type="match status" value="1"/>
</dbReference>
<dbReference type="PRINTS" id="PR00038">
    <property type="entry name" value="HTHLUXR"/>
</dbReference>
<evidence type="ECO:0000259" key="4">
    <source>
        <dbReference type="PROSITE" id="PS50043"/>
    </source>
</evidence>
<feature type="domain" description="Response regulatory" evidence="5">
    <location>
        <begin position="2"/>
        <end position="118"/>
    </location>
</feature>
<dbReference type="GO" id="GO:0000160">
    <property type="term" value="P:phosphorelay signal transduction system"/>
    <property type="evidence" value="ECO:0007669"/>
    <property type="project" value="InterPro"/>
</dbReference>
<dbReference type="InterPro" id="IPR011006">
    <property type="entry name" value="CheY-like_superfamily"/>
</dbReference>
<dbReference type="InterPro" id="IPR016032">
    <property type="entry name" value="Sig_transdc_resp-reg_C-effctor"/>
</dbReference>
<evidence type="ECO:0000256" key="2">
    <source>
        <dbReference type="ARBA" id="ARBA00023125"/>
    </source>
</evidence>